<evidence type="ECO:0000313" key="2">
    <source>
        <dbReference type="Proteomes" id="UP000265540"/>
    </source>
</evidence>
<comment type="caution">
    <text evidence="1">The sequence shown here is derived from an EMBL/GenBank/DDBJ whole genome shotgun (WGS) entry which is preliminary data.</text>
</comment>
<gene>
    <name evidence="1" type="ORF">C4561_03620</name>
</gene>
<dbReference type="EMBL" id="QZJF01000017">
    <property type="protein sequence ID" value="RJR26838.1"/>
    <property type="molecule type" value="Genomic_DNA"/>
</dbReference>
<reference evidence="1 2" key="1">
    <citation type="journal article" date="2017" name="ISME J.">
        <title>Energy and carbon metabolisms in a deep terrestrial subsurface fluid microbial community.</title>
        <authorList>
            <person name="Momper L."/>
            <person name="Jungbluth S.P."/>
            <person name="Lee M.D."/>
            <person name="Amend J.P."/>
        </authorList>
    </citation>
    <scope>NUCLEOTIDE SEQUENCE [LARGE SCALE GENOMIC DNA]</scope>
    <source>
        <strain evidence="1">SURF_46</strain>
    </source>
</reference>
<dbReference type="AlphaFoldDB" id="A0A3A4ZCL7"/>
<proteinExistence type="predicted"/>
<organism evidence="1 2">
    <name type="scientific">candidate division WWE3 bacterium</name>
    <dbReference type="NCBI Taxonomy" id="2053526"/>
    <lineage>
        <taxon>Bacteria</taxon>
        <taxon>Katanobacteria</taxon>
    </lineage>
</organism>
<accession>A0A3A4ZCL7</accession>
<sequence length="140" mass="15550">MKLDKKWQEKVIFKSTDSCLSALPTSLHLPKLSYTGQGLPDTSAALQDPQIRLPHDGHLFENFEPFSPFSVSQCPQILPSEDGIHPAIWTIIAVSTAATKNVRCFIQTSGLSGLALFSAVGKVKTVYYLMDFFQIYATIW</sequence>
<name>A0A3A4ZCL7_UNCKA</name>
<evidence type="ECO:0000313" key="1">
    <source>
        <dbReference type="EMBL" id="RJR26838.1"/>
    </source>
</evidence>
<protein>
    <submittedName>
        <fullName evidence="1">Uncharacterized protein</fullName>
    </submittedName>
</protein>
<dbReference type="Proteomes" id="UP000265540">
    <property type="component" value="Unassembled WGS sequence"/>
</dbReference>